<sequence length="67" mass="7773">MDTKTFNDMTLTMVCDFDDQLVRYIGKNLNNLTTEQVTALLSFVRGIRSLKKAMIAFEKELSYDRAF</sequence>
<dbReference type="EMBL" id="LAZR01060874">
    <property type="protein sequence ID" value="KKK64764.1"/>
    <property type="molecule type" value="Genomic_DNA"/>
</dbReference>
<name>A0A0F8ZE47_9ZZZZ</name>
<organism evidence="1">
    <name type="scientific">marine sediment metagenome</name>
    <dbReference type="NCBI Taxonomy" id="412755"/>
    <lineage>
        <taxon>unclassified sequences</taxon>
        <taxon>metagenomes</taxon>
        <taxon>ecological metagenomes</taxon>
    </lineage>
</organism>
<evidence type="ECO:0000313" key="1">
    <source>
        <dbReference type="EMBL" id="KKK64764.1"/>
    </source>
</evidence>
<reference evidence="1" key="1">
    <citation type="journal article" date="2015" name="Nature">
        <title>Complex archaea that bridge the gap between prokaryotes and eukaryotes.</title>
        <authorList>
            <person name="Spang A."/>
            <person name="Saw J.H."/>
            <person name="Jorgensen S.L."/>
            <person name="Zaremba-Niedzwiedzka K."/>
            <person name="Martijn J."/>
            <person name="Lind A.E."/>
            <person name="van Eijk R."/>
            <person name="Schleper C."/>
            <person name="Guy L."/>
            <person name="Ettema T.J."/>
        </authorList>
    </citation>
    <scope>NUCLEOTIDE SEQUENCE</scope>
</reference>
<proteinExistence type="predicted"/>
<dbReference type="AlphaFoldDB" id="A0A0F8ZE47"/>
<accession>A0A0F8ZE47</accession>
<gene>
    <name evidence="1" type="ORF">LCGC14_2980880</name>
</gene>
<comment type="caution">
    <text evidence="1">The sequence shown here is derived from an EMBL/GenBank/DDBJ whole genome shotgun (WGS) entry which is preliminary data.</text>
</comment>
<protein>
    <submittedName>
        <fullName evidence="1">Uncharacterized protein</fullName>
    </submittedName>
</protein>